<sequence length="201" mass="23723">MNSDKKHKKQRLNSAITKYQSGNYQEAFSDLKNLLDEIYPQEEGLIKIYGQATYYLALCSMQGKKDREYTLKIANHLRDNKLYEDAWNIYRELTKDDEVKLIALVYMAECFKELIHKEELAFKIALELYSKKKYKESFDIFYKLSLSKNDEIKFLATCFIASYHISGYNNIKKDKELALNEIYNFDKKSGVSQQKSRPDLI</sequence>
<dbReference type="EMBL" id="CAJVPZ010001065">
    <property type="protein sequence ID" value="CAG8483464.1"/>
    <property type="molecule type" value="Genomic_DNA"/>
</dbReference>
<dbReference type="Gene3D" id="1.25.40.10">
    <property type="entry name" value="Tetratricopeptide repeat domain"/>
    <property type="match status" value="1"/>
</dbReference>
<keyword evidence="2" id="KW-1185">Reference proteome</keyword>
<protein>
    <submittedName>
        <fullName evidence="1">10829_t:CDS:1</fullName>
    </submittedName>
</protein>
<comment type="caution">
    <text evidence="1">The sequence shown here is derived from an EMBL/GenBank/DDBJ whole genome shotgun (WGS) entry which is preliminary data.</text>
</comment>
<dbReference type="InterPro" id="IPR011990">
    <property type="entry name" value="TPR-like_helical_dom_sf"/>
</dbReference>
<evidence type="ECO:0000313" key="2">
    <source>
        <dbReference type="Proteomes" id="UP000789396"/>
    </source>
</evidence>
<dbReference type="SUPFAM" id="SSF48452">
    <property type="entry name" value="TPR-like"/>
    <property type="match status" value="1"/>
</dbReference>
<dbReference type="OrthoDB" id="2419376at2759"/>
<reference evidence="1" key="1">
    <citation type="submission" date="2021-06" db="EMBL/GenBank/DDBJ databases">
        <authorList>
            <person name="Kallberg Y."/>
            <person name="Tangrot J."/>
            <person name="Rosling A."/>
        </authorList>
    </citation>
    <scope>NUCLEOTIDE SEQUENCE</scope>
    <source>
        <strain evidence="1">IN212</strain>
    </source>
</reference>
<gene>
    <name evidence="1" type="ORF">RFULGI_LOCUS1646</name>
</gene>
<dbReference type="AlphaFoldDB" id="A0A9N8Z9Z7"/>
<dbReference type="Proteomes" id="UP000789396">
    <property type="component" value="Unassembled WGS sequence"/>
</dbReference>
<name>A0A9N8Z9Z7_9GLOM</name>
<evidence type="ECO:0000313" key="1">
    <source>
        <dbReference type="EMBL" id="CAG8483464.1"/>
    </source>
</evidence>
<accession>A0A9N8Z9Z7</accession>
<proteinExistence type="predicted"/>
<organism evidence="1 2">
    <name type="scientific">Racocetra fulgida</name>
    <dbReference type="NCBI Taxonomy" id="60492"/>
    <lineage>
        <taxon>Eukaryota</taxon>
        <taxon>Fungi</taxon>
        <taxon>Fungi incertae sedis</taxon>
        <taxon>Mucoromycota</taxon>
        <taxon>Glomeromycotina</taxon>
        <taxon>Glomeromycetes</taxon>
        <taxon>Diversisporales</taxon>
        <taxon>Gigasporaceae</taxon>
        <taxon>Racocetra</taxon>
    </lineage>
</organism>